<evidence type="ECO:0008006" key="4">
    <source>
        <dbReference type="Google" id="ProtNLM"/>
    </source>
</evidence>
<evidence type="ECO:0000313" key="2">
    <source>
        <dbReference type="EMBL" id="MDT9595210.1"/>
    </source>
</evidence>
<keyword evidence="3" id="KW-1185">Reference proteome</keyword>
<gene>
    <name evidence="2" type="ORF">RDV89_19135</name>
</gene>
<accession>A0ABU3Q151</accession>
<dbReference type="PROSITE" id="PS51257">
    <property type="entry name" value="PROKAR_LIPOPROTEIN"/>
    <property type="match status" value="1"/>
</dbReference>
<comment type="caution">
    <text evidence="2">The sequence shown here is derived from an EMBL/GenBank/DDBJ whole genome shotgun (WGS) entry which is preliminary data.</text>
</comment>
<dbReference type="RefSeq" id="WP_315735727.1">
    <property type="nucleotide sequence ID" value="NZ_JAVYII010000010.1"/>
</dbReference>
<name>A0ABU3Q151_9ACTN</name>
<organism evidence="2 3">
    <name type="scientific">Nocardioides imazamoxiresistens</name>
    <dbReference type="NCBI Taxonomy" id="3231893"/>
    <lineage>
        <taxon>Bacteria</taxon>
        <taxon>Bacillati</taxon>
        <taxon>Actinomycetota</taxon>
        <taxon>Actinomycetes</taxon>
        <taxon>Propionibacteriales</taxon>
        <taxon>Nocardioidaceae</taxon>
        <taxon>Nocardioides</taxon>
    </lineage>
</organism>
<evidence type="ECO:0000313" key="3">
    <source>
        <dbReference type="Proteomes" id="UP001268542"/>
    </source>
</evidence>
<feature type="signal peptide" evidence="1">
    <location>
        <begin position="1"/>
        <end position="20"/>
    </location>
</feature>
<reference evidence="2 3" key="1">
    <citation type="submission" date="2023-08" db="EMBL/GenBank/DDBJ databases">
        <title>Nocardioides seae sp. nov., a bacterium isolated from a soil.</title>
        <authorList>
            <person name="Wang X."/>
        </authorList>
    </citation>
    <scope>NUCLEOTIDE SEQUENCE [LARGE SCALE GENOMIC DNA]</scope>
    <source>
        <strain evidence="2 3">YZH12</strain>
    </source>
</reference>
<proteinExistence type="predicted"/>
<dbReference type="EMBL" id="JAVYII010000010">
    <property type="protein sequence ID" value="MDT9595210.1"/>
    <property type="molecule type" value="Genomic_DNA"/>
</dbReference>
<feature type="chain" id="PRO_5047101346" description="Lipoprotein" evidence="1">
    <location>
        <begin position="21"/>
        <end position="111"/>
    </location>
</feature>
<evidence type="ECO:0000256" key="1">
    <source>
        <dbReference type="SAM" id="SignalP"/>
    </source>
</evidence>
<keyword evidence="1" id="KW-0732">Signal</keyword>
<dbReference type="Proteomes" id="UP001268542">
    <property type="component" value="Unassembled WGS sequence"/>
</dbReference>
<sequence length="111" mass="11605">MPRPLLALVLAAAATLTACGAAHGPPACGSVWVVGGTLPADYAMCQRSGPHDSLTVSRVLECGDGRRLVSYLGEDPRLWAFAGGTIATASPEYADAYEECTGLDWSRRPGR</sequence>
<protein>
    <recommendedName>
        <fullName evidence="4">Lipoprotein</fullName>
    </recommendedName>
</protein>